<dbReference type="InterPro" id="IPR007197">
    <property type="entry name" value="rSAM"/>
</dbReference>
<dbReference type="InterPro" id="IPR013785">
    <property type="entry name" value="Aldolase_TIM"/>
</dbReference>
<dbReference type="GO" id="GO:0005506">
    <property type="term" value="F:iron ion binding"/>
    <property type="evidence" value="ECO:0007669"/>
    <property type="project" value="UniProtKB-UniRule"/>
</dbReference>
<dbReference type="SFLD" id="SFLDS00029">
    <property type="entry name" value="Radical_SAM"/>
    <property type="match status" value="1"/>
</dbReference>
<evidence type="ECO:0000256" key="5">
    <source>
        <dbReference type="ARBA" id="ARBA00023002"/>
    </source>
</evidence>
<evidence type="ECO:0000256" key="2">
    <source>
        <dbReference type="ARBA" id="ARBA00022691"/>
    </source>
</evidence>
<accession>A0A9X3MUH3</accession>
<evidence type="ECO:0000256" key="8">
    <source>
        <dbReference type="HAMAP-Rule" id="MF_00660"/>
    </source>
</evidence>
<reference evidence="10" key="1">
    <citation type="submission" date="2022-10" db="EMBL/GenBank/DDBJ databases">
        <title>The WGS of Solirubrobacter ginsenosidimutans DSM 21036.</title>
        <authorList>
            <person name="Jiang Z."/>
        </authorList>
    </citation>
    <scope>NUCLEOTIDE SEQUENCE</scope>
    <source>
        <strain evidence="10">DSM 21036</strain>
    </source>
</reference>
<evidence type="ECO:0000256" key="1">
    <source>
        <dbReference type="ARBA" id="ARBA00022485"/>
    </source>
</evidence>
<comment type="similarity">
    <text evidence="8">Belongs to the radical SAM superfamily. PqqE family.</text>
</comment>
<feature type="domain" description="Radical SAM core" evidence="9">
    <location>
        <begin position="2"/>
        <end position="219"/>
    </location>
</feature>
<evidence type="ECO:0000313" key="11">
    <source>
        <dbReference type="Proteomes" id="UP001149140"/>
    </source>
</evidence>
<dbReference type="InterPro" id="IPR006638">
    <property type="entry name" value="Elp3/MiaA/NifB-like_rSAM"/>
</dbReference>
<dbReference type="NCBIfam" id="TIGR02109">
    <property type="entry name" value="PQQ_syn_pqqE"/>
    <property type="match status" value="1"/>
</dbReference>
<feature type="binding site" evidence="8">
    <location>
        <position position="23"/>
    </location>
    <ligand>
        <name>[4Fe-4S] cluster</name>
        <dbReference type="ChEBI" id="CHEBI:49883"/>
        <note>4Fe-4S-S-AdoMet</note>
    </ligand>
</feature>
<dbReference type="RefSeq" id="WP_270038752.1">
    <property type="nucleotide sequence ID" value="NZ_JAPDOD010000004.1"/>
</dbReference>
<evidence type="ECO:0000256" key="3">
    <source>
        <dbReference type="ARBA" id="ARBA00022723"/>
    </source>
</evidence>
<dbReference type="NCBIfam" id="TIGR04085">
    <property type="entry name" value="rSAM_more_4Fe4S"/>
    <property type="match status" value="1"/>
</dbReference>
<dbReference type="InterPro" id="IPR050377">
    <property type="entry name" value="Radical_SAM_PqqE_MftC-like"/>
</dbReference>
<keyword evidence="7 8" id="KW-0411">Iron-sulfur</keyword>
<comment type="cofactor">
    <cofactor evidence="8">
        <name>[4Fe-4S] cluster</name>
        <dbReference type="ChEBI" id="CHEBI:49883"/>
    </cofactor>
    <text evidence="8">Binds 1 [4Fe-4S] cluster. The cluster is coordinated with 3 cysteines and an exchangeable S-adenosyl-L-methionine.</text>
</comment>
<comment type="pathway">
    <text evidence="8">Cofactor biosynthesis; pyrroloquinoline quinone biosynthesis.</text>
</comment>
<dbReference type="SUPFAM" id="SSF102114">
    <property type="entry name" value="Radical SAM enzymes"/>
    <property type="match status" value="1"/>
</dbReference>
<keyword evidence="5 8" id="KW-0560">Oxidoreductase</keyword>
<dbReference type="GO" id="GO:0009975">
    <property type="term" value="F:cyclase activity"/>
    <property type="evidence" value="ECO:0007669"/>
    <property type="project" value="UniProtKB-UniRule"/>
</dbReference>
<comment type="function">
    <text evidence="8">Catalyzes the cross-linking of a glutamate residue and a tyrosine residue in the PqqA protein as part of the biosynthesis of pyrroloquinoline quinone (PQQ).</text>
</comment>
<dbReference type="SMART" id="SM00729">
    <property type="entry name" value="Elp3"/>
    <property type="match status" value="1"/>
</dbReference>
<keyword evidence="2 8" id="KW-0949">S-adenosyl-L-methionine</keyword>
<dbReference type="HAMAP" id="MF_00660">
    <property type="entry name" value="PqqE"/>
    <property type="match status" value="1"/>
</dbReference>
<keyword evidence="6 8" id="KW-0408">Iron</keyword>
<dbReference type="InterPro" id="IPR058240">
    <property type="entry name" value="rSAM_sf"/>
</dbReference>
<keyword evidence="11" id="KW-1185">Reference proteome</keyword>
<name>A0A9X3MUH3_9ACTN</name>
<evidence type="ECO:0000256" key="7">
    <source>
        <dbReference type="ARBA" id="ARBA00023014"/>
    </source>
</evidence>
<dbReference type="PIRSF" id="PIRSF037420">
    <property type="entry name" value="PQQ_syn_pqqE"/>
    <property type="match status" value="1"/>
</dbReference>
<dbReference type="SFLD" id="SFLDG01067">
    <property type="entry name" value="SPASM/twitch_domain_containing"/>
    <property type="match status" value="1"/>
</dbReference>
<keyword evidence="1 8" id="KW-0004">4Fe-4S</keyword>
<organism evidence="10 11">
    <name type="scientific">Solirubrobacter ginsenosidimutans</name>
    <dbReference type="NCBI Taxonomy" id="490573"/>
    <lineage>
        <taxon>Bacteria</taxon>
        <taxon>Bacillati</taxon>
        <taxon>Actinomycetota</taxon>
        <taxon>Thermoleophilia</taxon>
        <taxon>Solirubrobacterales</taxon>
        <taxon>Solirubrobacteraceae</taxon>
        <taxon>Solirubrobacter</taxon>
    </lineage>
</organism>
<keyword evidence="4 8" id="KW-0884">PQQ biosynthesis</keyword>
<dbReference type="GO" id="GO:0051539">
    <property type="term" value="F:4 iron, 4 sulfur cluster binding"/>
    <property type="evidence" value="ECO:0007669"/>
    <property type="project" value="UniProtKB-KW"/>
</dbReference>
<evidence type="ECO:0000256" key="4">
    <source>
        <dbReference type="ARBA" id="ARBA00022905"/>
    </source>
</evidence>
<dbReference type="GO" id="GO:0016491">
    <property type="term" value="F:oxidoreductase activity"/>
    <property type="evidence" value="ECO:0007669"/>
    <property type="project" value="UniProtKB-KW"/>
</dbReference>
<proteinExistence type="inferred from homology"/>
<dbReference type="GO" id="GO:0018189">
    <property type="term" value="P:pyrroloquinoline quinone biosynthetic process"/>
    <property type="evidence" value="ECO:0007669"/>
    <property type="project" value="UniProtKB-UniRule"/>
</dbReference>
<protein>
    <recommendedName>
        <fullName evidence="8">PqqA peptide cyclase</fullName>
        <ecNumber evidence="8">1.21.98.4</ecNumber>
    </recommendedName>
    <alternativeName>
        <fullName evidence="8">Coenzyme PQQ synthesis protein E</fullName>
    </alternativeName>
</protein>
<dbReference type="Pfam" id="PF13186">
    <property type="entry name" value="SPASM"/>
    <property type="match status" value="1"/>
</dbReference>
<evidence type="ECO:0000259" key="9">
    <source>
        <dbReference type="PROSITE" id="PS51918"/>
    </source>
</evidence>
<dbReference type="GO" id="GO:1904047">
    <property type="term" value="F:S-adenosyl-L-methionine binding"/>
    <property type="evidence" value="ECO:0007669"/>
    <property type="project" value="UniProtKB-UniRule"/>
</dbReference>
<dbReference type="EMBL" id="JAPDOD010000004">
    <property type="protein sequence ID" value="MDA0159983.1"/>
    <property type="molecule type" value="Genomic_DNA"/>
</dbReference>
<dbReference type="PANTHER" id="PTHR11228:SF7">
    <property type="entry name" value="PQQA PEPTIDE CYCLASE"/>
    <property type="match status" value="1"/>
</dbReference>
<dbReference type="PANTHER" id="PTHR11228">
    <property type="entry name" value="RADICAL SAM DOMAIN PROTEIN"/>
    <property type="match status" value="1"/>
</dbReference>
<comment type="subunit">
    <text evidence="8">Interacts with PqqD. The interaction is necessary for activity of PqqE.</text>
</comment>
<dbReference type="AlphaFoldDB" id="A0A9X3MUH3"/>
<dbReference type="CDD" id="cd01335">
    <property type="entry name" value="Radical_SAM"/>
    <property type="match status" value="1"/>
</dbReference>
<dbReference type="EC" id="1.21.98.4" evidence="8"/>
<gene>
    <name evidence="8 10" type="primary">pqqE</name>
    <name evidence="10" type="ORF">OM076_06905</name>
</gene>
<dbReference type="SFLD" id="SFLDG01386">
    <property type="entry name" value="main_SPASM_domain-containing"/>
    <property type="match status" value="1"/>
</dbReference>
<keyword evidence="3 8" id="KW-0479">Metal-binding</keyword>
<dbReference type="PROSITE" id="PS51918">
    <property type="entry name" value="RADICAL_SAM"/>
    <property type="match status" value="1"/>
</dbReference>
<sequence>MHPRPSSLIAELSYQCPLHCPYCSNPLEIGREAYRDELETDHWVRVFEEAGRLGVLQLALTGGEPMLRRDLVELCAGARDAGLYSSLITAGTLFTPQRAQALKTAGLDHVQISIQSPDPDDNDRIAGNRSFAKKLAAARTAKALDFPLTINCVLHRQNLDRVEALLELALELGAQRVELANTQYYGWAVPNQGALMPTLGQLRRAEEAVQRFRERVGPKVSVLWVLPDFYEELPKACMGGWGSTAMVIAPNGAVMPCQAASTIPELEFANVRDHPLQWIWDQSEAFARFRGTDWMQEPCRTCPLGRQQEDRGGCRCQALRLTGDAAAADPVCRFSPHHHRVVEARTAAGDERFQYRTMKKPLNV</sequence>
<dbReference type="Gene3D" id="3.20.20.70">
    <property type="entry name" value="Aldolase class I"/>
    <property type="match status" value="1"/>
</dbReference>
<feature type="binding site" evidence="8">
    <location>
        <position position="16"/>
    </location>
    <ligand>
        <name>[4Fe-4S] cluster</name>
        <dbReference type="ChEBI" id="CHEBI:49883"/>
        <note>4Fe-4S-S-AdoMet</note>
    </ligand>
</feature>
<dbReference type="InterPro" id="IPR017200">
    <property type="entry name" value="PqqE-like"/>
</dbReference>
<comment type="caution">
    <text evidence="10">The sequence shown here is derived from an EMBL/GenBank/DDBJ whole genome shotgun (WGS) entry which is preliminary data.</text>
</comment>
<dbReference type="Pfam" id="PF04055">
    <property type="entry name" value="Radical_SAM"/>
    <property type="match status" value="1"/>
</dbReference>
<dbReference type="InterPro" id="IPR011843">
    <property type="entry name" value="PQQ_synth_PqqE_bac"/>
</dbReference>
<feature type="binding site" evidence="8">
    <location>
        <position position="20"/>
    </location>
    <ligand>
        <name>[4Fe-4S] cluster</name>
        <dbReference type="ChEBI" id="CHEBI:49883"/>
        <note>4Fe-4S-S-AdoMet</note>
    </ligand>
</feature>
<comment type="catalytic activity">
    <reaction evidence="8">
        <text>[PQQ precursor protein] + S-adenosyl-L-methionine = E-Y cross-linked-[PQQ precursor protein] + 5'-deoxyadenosine + L-methionine + H(+)</text>
        <dbReference type="Rhea" id="RHEA:56836"/>
        <dbReference type="Rhea" id="RHEA-COMP:14800"/>
        <dbReference type="Rhea" id="RHEA-COMP:14801"/>
        <dbReference type="ChEBI" id="CHEBI:15378"/>
        <dbReference type="ChEBI" id="CHEBI:17319"/>
        <dbReference type="ChEBI" id="CHEBI:57844"/>
        <dbReference type="ChEBI" id="CHEBI:59789"/>
        <dbReference type="ChEBI" id="CHEBI:141026"/>
        <dbReference type="ChEBI" id="CHEBI:141027"/>
        <dbReference type="EC" id="1.21.98.4"/>
    </reaction>
</comment>
<evidence type="ECO:0000256" key="6">
    <source>
        <dbReference type="ARBA" id="ARBA00023004"/>
    </source>
</evidence>
<dbReference type="SFLD" id="SFLDF00280">
    <property type="entry name" value="coenzyme_PQQ_synthesis_protein"/>
    <property type="match status" value="1"/>
</dbReference>
<evidence type="ECO:0000313" key="10">
    <source>
        <dbReference type="EMBL" id="MDA0159983.1"/>
    </source>
</evidence>
<dbReference type="Proteomes" id="UP001149140">
    <property type="component" value="Unassembled WGS sequence"/>
</dbReference>
<dbReference type="InterPro" id="IPR023885">
    <property type="entry name" value="4Fe4S-binding_SPASM_dom"/>
</dbReference>